<dbReference type="SUPFAM" id="SSF50104">
    <property type="entry name" value="Translation proteins SH3-like domain"/>
    <property type="match status" value="1"/>
</dbReference>
<dbReference type="InterPro" id="IPR008991">
    <property type="entry name" value="Translation_prot_SH3-like_sf"/>
</dbReference>
<gene>
    <name evidence="5" type="primary">rplX</name>
    <name evidence="8" type="ORF">A3J68_01750</name>
</gene>
<keyword evidence="5" id="KW-0699">rRNA-binding</keyword>
<dbReference type="GO" id="GO:0005840">
    <property type="term" value="C:ribosome"/>
    <property type="evidence" value="ECO:0007669"/>
    <property type="project" value="UniProtKB-KW"/>
</dbReference>
<dbReference type="InterPro" id="IPR057264">
    <property type="entry name" value="Ribosomal_uL24_C"/>
</dbReference>
<dbReference type="NCBIfam" id="TIGR01079">
    <property type="entry name" value="rplX_bact"/>
    <property type="match status" value="1"/>
</dbReference>
<dbReference type="Pfam" id="PF17136">
    <property type="entry name" value="ribosomal_L24"/>
    <property type="match status" value="1"/>
</dbReference>
<dbReference type="InterPro" id="IPR005825">
    <property type="entry name" value="Ribosomal_uL24_CS"/>
</dbReference>
<evidence type="ECO:0000256" key="4">
    <source>
        <dbReference type="ARBA" id="ARBA00035206"/>
    </source>
</evidence>
<dbReference type="InterPro" id="IPR014722">
    <property type="entry name" value="Rib_uL2_dom2"/>
</dbReference>
<organism evidence="8 9">
    <name type="scientific">Candidatus Wildermuthbacteria bacterium RIFCSPHIGHO2_02_FULL_48_16</name>
    <dbReference type="NCBI Taxonomy" id="1802453"/>
    <lineage>
        <taxon>Bacteria</taxon>
        <taxon>Candidatus Wildermuthiibacteriota</taxon>
    </lineage>
</organism>
<evidence type="ECO:0000259" key="7">
    <source>
        <dbReference type="SMART" id="SM00739"/>
    </source>
</evidence>
<dbReference type="SMART" id="SM00739">
    <property type="entry name" value="KOW"/>
    <property type="match status" value="1"/>
</dbReference>
<comment type="function">
    <text evidence="5">One of two assembly initiator proteins, it binds directly to the 5'-end of the 23S rRNA, where it nucleates assembly of the 50S subunit.</text>
</comment>
<dbReference type="GO" id="GO:0003735">
    <property type="term" value="F:structural constituent of ribosome"/>
    <property type="evidence" value="ECO:0007669"/>
    <property type="project" value="InterPro"/>
</dbReference>
<keyword evidence="5" id="KW-0694">RNA-binding</keyword>
<dbReference type="InterPro" id="IPR003256">
    <property type="entry name" value="Ribosomal_uL24"/>
</dbReference>
<dbReference type="GO" id="GO:1990904">
    <property type="term" value="C:ribonucleoprotein complex"/>
    <property type="evidence" value="ECO:0007669"/>
    <property type="project" value="UniProtKB-KW"/>
</dbReference>
<protein>
    <recommendedName>
        <fullName evidence="4 5">Large ribosomal subunit protein uL24</fullName>
    </recommendedName>
</protein>
<dbReference type="Proteomes" id="UP000178529">
    <property type="component" value="Unassembled WGS sequence"/>
</dbReference>
<dbReference type="Pfam" id="PF00467">
    <property type="entry name" value="KOW"/>
    <property type="match status" value="1"/>
</dbReference>
<evidence type="ECO:0000313" key="9">
    <source>
        <dbReference type="Proteomes" id="UP000178529"/>
    </source>
</evidence>
<comment type="function">
    <text evidence="5">One of the proteins that surrounds the polypeptide exit tunnel on the outside of the subunit.</text>
</comment>
<dbReference type="PANTHER" id="PTHR12903">
    <property type="entry name" value="MITOCHONDRIAL RIBOSOMAL PROTEIN L24"/>
    <property type="match status" value="1"/>
</dbReference>
<evidence type="ECO:0000313" key="8">
    <source>
        <dbReference type="EMBL" id="OHA68155.1"/>
    </source>
</evidence>
<evidence type="ECO:0000256" key="1">
    <source>
        <dbReference type="ARBA" id="ARBA00010618"/>
    </source>
</evidence>
<evidence type="ECO:0000256" key="3">
    <source>
        <dbReference type="ARBA" id="ARBA00023274"/>
    </source>
</evidence>
<sequence length="105" mass="11767">MNHLKLRKNDMVVVVAGKDRGRKGKVTKLFPKEQALLVEGLNMRKKHMKPKRSGEKGQVVAREAPITLANVKLLCPKCGKSTRVGLKQMGTKKVRMCKKCDQEIA</sequence>
<dbReference type="GO" id="GO:0006412">
    <property type="term" value="P:translation"/>
    <property type="evidence" value="ECO:0007669"/>
    <property type="project" value="UniProtKB-UniRule"/>
</dbReference>
<evidence type="ECO:0000256" key="5">
    <source>
        <dbReference type="HAMAP-Rule" id="MF_01326"/>
    </source>
</evidence>
<feature type="domain" description="KOW" evidence="7">
    <location>
        <begin position="5"/>
        <end position="32"/>
    </location>
</feature>
<comment type="caution">
    <text evidence="8">The sequence shown here is derived from an EMBL/GenBank/DDBJ whole genome shotgun (WGS) entry which is preliminary data.</text>
</comment>
<comment type="similarity">
    <text evidence="1 5 6">Belongs to the universal ribosomal protein uL24 family.</text>
</comment>
<dbReference type="AlphaFoldDB" id="A0A1G2R5M4"/>
<evidence type="ECO:0000256" key="6">
    <source>
        <dbReference type="RuleBase" id="RU003477"/>
    </source>
</evidence>
<dbReference type="EMBL" id="MHTY01000030">
    <property type="protein sequence ID" value="OHA68155.1"/>
    <property type="molecule type" value="Genomic_DNA"/>
</dbReference>
<proteinExistence type="inferred from homology"/>
<dbReference type="InterPro" id="IPR041988">
    <property type="entry name" value="Ribosomal_uL24_KOW"/>
</dbReference>
<keyword evidence="2 5" id="KW-0689">Ribosomal protein</keyword>
<dbReference type="GO" id="GO:0019843">
    <property type="term" value="F:rRNA binding"/>
    <property type="evidence" value="ECO:0007669"/>
    <property type="project" value="UniProtKB-UniRule"/>
</dbReference>
<dbReference type="Gene3D" id="2.30.30.30">
    <property type="match status" value="1"/>
</dbReference>
<evidence type="ECO:0000256" key="2">
    <source>
        <dbReference type="ARBA" id="ARBA00022980"/>
    </source>
</evidence>
<reference evidence="8 9" key="1">
    <citation type="journal article" date="2016" name="Nat. Commun.">
        <title>Thousands of microbial genomes shed light on interconnected biogeochemical processes in an aquifer system.</title>
        <authorList>
            <person name="Anantharaman K."/>
            <person name="Brown C.T."/>
            <person name="Hug L.A."/>
            <person name="Sharon I."/>
            <person name="Castelle C.J."/>
            <person name="Probst A.J."/>
            <person name="Thomas B.C."/>
            <person name="Singh A."/>
            <person name="Wilkins M.J."/>
            <person name="Karaoz U."/>
            <person name="Brodie E.L."/>
            <person name="Williams K.H."/>
            <person name="Hubbard S.S."/>
            <person name="Banfield J.F."/>
        </authorList>
    </citation>
    <scope>NUCLEOTIDE SEQUENCE [LARGE SCALE GENOMIC DNA]</scope>
</reference>
<dbReference type="PROSITE" id="PS01108">
    <property type="entry name" value="RIBOSOMAL_L24"/>
    <property type="match status" value="1"/>
</dbReference>
<dbReference type="HAMAP" id="MF_01326_B">
    <property type="entry name" value="Ribosomal_uL24_B"/>
    <property type="match status" value="1"/>
</dbReference>
<dbReference type="InterPro" id="IPR005824">
    <property type="entry name" value="KOW"/>
</dbReference>
<keyword evidence="3 5" id="KW-0687">Ribonucleoprotein</keyword>
<name>A0A1G2R5M4_9BACT</name>
<dbReference type="CDD" id="cd06089">
    <property type="entry name" value="KOW_RPL26"/>
    <property type="match status" value="1"/>
</dbReference>
<accession>A0A1G2R5M4</accession>
<comment type="subunit">
    <text evidence="5">Part of the 50S ribosomal subunit.</text>
</comment>